<evidence type="ECO:0000313" key="9">
    <source>
        <dbReference type="EMBL" id="ELR24602.1"/>
    </source>
</evidence>
<keyword evidence="4 8" id="KW-1133">Transmembrane helix</keyword>
<dbReference type="VEuPathDB" id="AmoebaDB:ACA1_171860"/>
<dbReference type="SUPFAM" id="SSF103473">
    <property type="entry name" value="MFS general substrate transporter"/>
    <property type="match status" value="1"/>
</dbReference>
<dbReference type="InterPro" id="IPR036259">
    <property type="entry name" value="MFS_trans_sf"/>
</dbReference>
<dbReference type="Proteomes" id="UP000011083">
    <property type="component" value="Unassembled WGS sequence"/>
</dbReference>
<dbReference type="Pfam" id="PF00854">
    <property type="entry name" value="PTR2"/>
    <property type="match status" value="1"/>
</dbReference>
<dbReference type="KEGG" id="acan:ACA1_171860"/>
<name>L8HHD5_ACACF</name>
<feature type="transmembrane region" description="Helical" evidence="8">
    <location>
        <begin position="82"/>
        <end position="104"/>
    </location>
</feature>
<keyword evidence="3 6" id="KW-0812">Transmembrane</keyword>
<dbReference type="PANTHER" id="PTHR11654">
    <property type="entry name" value="OLIGOPEPTIDE TRANSPORTER-RELATED"/>
    <property type="match status" value="1"/>
</dbReference>
<comment type="subcellular location">
    <subcellularLocation>
        <location evidence="1 6">Membrane</location>
        <topology evidence="1 6">Multi-pass membrane protein</topology>
    </subcellularLocation>
</comment>
<gene>
    <name evidence="9" type="ORF">ACA1_171860</name>
</gene>
<evidence type="ECO:0000256" key="2">
    <source>
        <dbReference type="ARBA" id="ARBA00005982"/>
    </source>
</evidence>
<feature type="transmembrane region" description="Helical" evidence="8">
    <location>
        <begin position="434"/>
        <end position="453"/>
    </location>
</feature>
<dbReference type="PROSITE" id="PS01023">
    <property type="entry name" value="PTR2_2"/>
    <property type="match status" value="1"/>
</dbReference>
<feature type="compositionally biased region" description="Basic and acidic residues" evidence="7">
    <location>
        <begin position="479"/>
        <end position="518"/>
    </location>
</feature>
<dbReference type="GeneID" id="14925623"/>
<evidence type="ECO:0000256" key="3">
    <source>
        <dbReference type="ARBA" id="ARBA00022692"/>
    </source>
</evidence>
<reference evidence="9 10" key="1">
    <citation type="journal article" date="2013" name="Genome Biol.">
        <title>Genome of Acanthamoeba castellanii highlights extensive lateral gene transfer and early evolution of tyrosine kinase signaling.</title>
        <authorList>
            <person name="Clarke M."/>
            <person name="Lohan A.J."/>
            <person name="Liu B."/>
            <person name="Lagkouvardos I."/>
            <person name="Roy S."/>
            <person name="Zafar N."/>
            <person name="Bertelli C."/>
            <person name="Schilde C."/>
            <person name="Kianianmomeni A."/>
            <person name="Burglin T.R."/>
            <person name="Frech C."/>
            <person name="Turcotte B."/>
            <person name="Kopec K.O."/>
            <person name="Synnott J.M."/>
            <person name="Choo C."/>
            <person name="Paponov I."/>
            <person name="Finkler A."/>
            <person name="Soon Heng Tan C."/>
            <person name="Hutchins A.P."/>
            <person name="Weinmeier T."/>
            <person name="Rattei T."/>
            <person name="Chu J.S."/>
            <person name="Gimenez G."/>
            <person name="Irimia M."/>
            <person name="Rigden D.J."/>
            <person name="Fitzpatrick D.A."/>
            <person name="Lorenzo-Morales J."/>
            <person name="Bateman A."/>
            <person name="Chiu C.H."/>
            <person name="Tang P."/>
            <person name="Hegemann P."/>
            <person name="Fromm H."/>
            <person name="Raoult D."/>
            <person name="Greub G."/>
            <person name="Miranda-Saavedra D."/>
            <person name="Chen N."/>
            <person name="Nash P."/>
            <person name="Ginger M.L."/>
            <person name="Horn M."/>
            <person name="Schaap P."/>
            <person name="Caler L."/>
            <person name="Loftus B."/>
        </authorList>
    </citation>
    <scope>NUCLEOTIDE SEQUENCE [LARGE SCALE GENOMIC DNA]</scope>
    <source>
        <strain evidence="9 10">Neff</strain>
    </source>
</reference>
<dbReference type="InterPro" id="IPR000109">
    <property type="entry name" value="POT_fam"/>
</dbReference>
<protein>
    <submittedName>
        <fullName evidence="9">POT family protein</fullName>
    </submittedName>
</protein>
<evidence type="ECO:0000256" key="5">
    <source>
        <dbReference type="ARBA" id="ARBA00023136"/>
    </source>
</evidence>
<accession>L8HHD5</accession>
<dbReference type="CDD" id="cd17347">
    <property type="entry name" value="MFS_SLC15A1_2_like"/>
    <property type="match status" value="1"/>
</dbReference>
<proteinExistence type="inferred from homology"/>
<feature type="transmembrane region" description="Helical" evidence="8">
    <location>
        <begin position="340"/>
        <end position="359"/>
    </location>
</feature>
<keyword evidence="5 8" id="KW-0472">Membrane</keyword>
<dbReference type="RefSeq" id="XP_004356502.1">
    <property type="nucleotide sequence ID" value="XM_004356449.1"/>
</dbReference>
<dbReference type="EMBL" id="KB007811">
    <property type="protein sequence ID" value="ELR24602.1"/>
    <property type="molecule type" value="Genomic_DNA"/>
</dbReference>
<feature type="transmembrane region" description="Helical" evidence="8">
    <location>
        <begin position="371"/>
        <end position="390"/>
    </location>
</feature>
<evidence type="ECO:0000256" key="4">
    <source>
        <dbReference type="ARBA" id="ARBA00022989"/>
    </source>
</evidence>
<feature type="transmembrane region" description="Helical" evidence="8">
    <location>
        <begin position="148"/>
        <end position="173"/>
    </location>
</feature>
<keyword evidence="10" id="KW-1185">Reference proteome</keyword>
<keyword evidence="6" id="KW-0813">Transport</keyword>
<dbReference type="OMA" id="QMMGVWF"/>
<feature type="region of interest" description="Disordered" evidence="7">
    <location>
        <begin position="1"/>
        <end position="23"/>
    </location>
</feature>
<dbReference type="OrthoDB" id="16350at2759"/>
<sequence>MDASSENDGRRGGNGELISTDSQTLLPPDTTKWPKSIAFIMGNEACERFSFYGLKAILALYLHKYLLFSEDTSTMVRKFKTILYLSFVYVAGSIVLSVTSIPGATGDPPHWWGAAVGLTLVSLGTGGIKPCVSSFVGDQFVKGQEAMLGMVFAMFYFCINAGSLASTIITPLLREHTTYYIAFGVPAALLTLATIVFWAGLPTYRIVPPGANMTNILFGALAAGFRGKFRSGGPKKGFWEHAEDKYDRQTISDIKAALGVYRVFIPLPVFWSLFDQHASRWVFQADLMDREIFGLTIQPDQVPTLNPLIMLTLIPIFNKVVYPGLEKIGIRLRPLMRMSIGMLFISLSFVVAGFIELWLEEDHLFIAWQIPQYFLLGCGEIMVSITGLEFAYSQAPQSMKSVVMAGWLLTTAVGNAIVAVIAESKIFSERWIEFFFFAGLMVVFIAIFIGFTFNYRYVEDAAAAADDGLAGLGGQSDGDSFHQDGKRKSSSSNKKEERRRLMRDDRFEEGVVIDHEDPYPTLHRGNHSSKRDTSGYDQLDA</sequence>
<feature type="transmembrane region" description="Helical" evidence="8">
    <location>
        <begin position="110"/>
        <end position="128"/>
    </location>
</feature>
<evidence type="ECO:0000256" key="1">
    <source>
        <dbReference type="ARBA" id="ARBA00004141"/>
    </source>
</evidence>
<evidence type="ECO:0000256" key="8">
    <source>
        <dbReference type="SAM" id="Phobius"/>
    </source>
</evidence>
<dbReference type="InterPro" id="IPR018456">
    <property type="entry name" value="PTR2_symporter_CS"/>
</dbReference>
<organism evidence="9 10">
    <name type="scientific">Acanthamoeba castellanii (strain ATCC 30010 / Neff)</name>
    <dbReference type="NCBI Taxonomy" id="1257118"/>
    <lineage>
        <taxon>Eukaryota</taxon>
        <taxon>Amoebozoa</taxon>
        <taxon>Discosea</taxon>
        <taxon>Longamoebia</taxon>
        <taxon>Centramoebida</taxon>
        <taxon>Acanthamoebidae</taxon>
        <taxon>Acanthamoeba</taxon>
    </lineage>
</organism>
<dbReference type="GO" id="GO:0016020">
    <property type="term" value="C:membrane"/>
    <property type="evidence" value="ECO:0007669"/>
    <property type="project" value="UniProtKB-SubCell"/>
</dbReference>
<comment type="similarity">
    <text evidence="2 6">Belongs to the major facilitator superfamily. Proton-dependent oligopeptide transporter (POT/PTR) (TC 2.A.17) family.</text>
</comment>
<feature type="region of interest" description="Disordered" evidence="7">
    <location>
        <begin position="476"/>
        <end position="541"/>
    </location>
</feature>
<dbReference type="Gene3D" id="1.20.1250.20">
    <property type="entry name" value="MFS general substrate transporter like domains"/>
    <property type="match status" value="1"/>
</dbReference>
<dbReference type="AlphaFoldDB" id="L8HHD5"/>
<evidence type="ECO:0000256" key="6">
    <source>
        <dbReference type="RuleBase" id="RU003755"/>
    </source>
</evidence>
<evidence type="ECO:0000256" key="7">
    <source>
        <dbReference type="SAM" id="MobiDB-lite"/>
    </source>
</evidence>
<feature type="transmembrane region" description="Helical" evidence="8">
    <location>
        <begin position="179"/>
        <end position="201"/>
    </location>
</feature>
<dbReference type="GO" id="GO:0022857">
    <property type="term" value="F:transmembrane transporter activity"/>
    <property type="evidence" value="ECO:0007669"/>
    <property type="project" value="InterPro"/>
</dbReference>
<evidence type="ECO:0000313" key="10">
    <source>
        <dbReference type="Proteomes" id="UP000011083"/>
    </source>
</evidence>
<dbReference type="STRING" id="1257118.L8HHD5"/>
<dbReference type="GO" id="GO:0006857">
    <property type="term" value="P:oligopeptide transport"/>
    <property type="evidence" value="ECO:0007669"/>
    <property type="project" value="InterPro"/>
</dbReference>
<feature type="transmembrane region" description="Helical" evidence="8">
    <location>
        <begin position="402"/>
        <end position="422"/>
    </location>
</feature>